<dbReference type="Proteomes" id="UP000494106">
    <property type="component" value="Unassembled WGS sequence"/>
</dbReference>
<keyword evidence="2" id="KW-1185">Reference proteome</keyword>
<name>A0A8S0Z1Z1_ARCPL</name>
<reference evidence="1 2" key="1">
    <citation type="submission" date="2020-04" db="EMBL/GenBank/DDBJ databases">
        <authorList>
            <person name="Wallbank WR R."/>
            <person name="Pardo Diaz C."/>
            <person name="Kozak K."/>
            <person name="Martin S."/>
            <person name="Jiggins C."/>
            <person name="Moest M."/>
            <person name="Warren A I."/>
            <person name="Byers J.R.P. K."/>
            <person name="Montejo-Kovacevich G."/>
            <person name="Yen C E."/>
        </authorList>
    </citation>
    <scope>NUCLEOTIDE SEQUENCE [LARGE SCALE GENOMIC DNA]</scope>
</reference>
<accession>A0A8S0Z1Z1</accession>
<evidence type="ECO:0000313" key="1">
    <source>
        <dbReference type="EMBL" id="CAB3226266.1"/>
    </source>
</evidence>
<gene>
    <name evidence="1" type="ORF">APLA_LOCUS2778</name>
</gene>
<dbReference type="OrthoDB" id="10647796at2759"/>
<proteinExistence type="predicted"/>
<dbReference type="EMBL" id="CADEBC010000208">
    <property type="protein sequence ID" value="CAB3226266.1"/>
    <property type="molecule type" value="Genomic_DNA"/>
</dbReference>
<sequence>MLACVQEFGSTIPTPPGLGCWQPPPGFKYQCVQLPFPASGFWHPSLNMPPIGNEGMHSMHSVQLPPGAPVNQDRSQASTIDITTVSAQQLSLNQRKENHNEEKIKLLLRQISQFEDDNLDQAVASIFQEPKRKVISKRRMPRRPRPPVARQVCCCKDTMSVKKCNSKSRIKAPASQSSKKATLQPAVVVENSTEIKSPYKSPPPMIASVAQSRRSVQHLPRPIPRYACHISHYRA</sequence>
<dbReference type="AlphaFoldDB" id="A0A8S0Z1Z1"/>
<evidence type="ECO:0000313" key="2">
    <source>
        <dbReference type="Proteomes" id="UP000494106"/>
    </source>
</evidence>
<protein>
    <submittedName>
        <fullName evidence="1">Uncharacterized protein</fullName>
    </submittedName>
</protein>
<comment type="caution">
    <text evidence="1">The sequence shown here is derived from an EMBL/GenBank/DDBJ whole genome shotgun (WGS) entry which is preliminary data.</text>
</comment>
<organism evidence="1 2">
    <name type="scientific">Arctia plantaginis</name>
    <name type="common">Wood tiger moth</name>
    <name type="synonym">Phalaena plantaginis</name>
    <dbReference type="NCBI Taxonomy" id="874455"/>
    <lineage>
        <taxon>Eukaryota</taxon>
        <taxon>Metazoa</taxon>
        <taxon>Ecdysozoa</taxon>
        <taxon>Arthropoda</taxon>
        <taxon>Hexapoda</taxon>
        <taxon>Insecta</taxon>
        <taxon>Pterygota</taxon>
        <taxon>Neoptera</taxon>
        <taxon>Endopterygota</taxon>
        <taxon>Lepidoptera</taxon>
        <taxon>Glossata</taxon>
        <taxon>Ditrysia</taxon>
        <taxon>Noctuoidea</taxon>
        <taxon>Erebidae</taxon>
        <taxon>Arctiinae</taxon>
        <taxon>Arctia</taxon>
    </lineage>
</organism>